<evidence type="ECO:0008006" key="3">
    <source>
        <dbReference type="Google" id="ProtNLM"/>
    </source>
</evidence>
<evidence type="ECO:0000313" key="2">
    <source>
        <dbReference type="Proteomes" id="UP001470230"/>
    </source>
</evidence>
<accession>A0ABR2KRV3</accession>
<protein>
    <recommendedName>
        <fullName evidence="3">Importin N-terminal domain-containing protein</fullName>
    </recommendedName>
</protein>
<sequence>MDQTFSIENVKNYLRALYHDGNLKEEAEQFFRDIIQSENQCSTLFSCLIEIIIQDNDTNLKKISTVLIRQMNFDFILKSIFLLNQKMDPNFYQTIEILTDFLAYKKTNELISLINSYLSAQQDLLIQKTIVQLLSSISYYIGNKSIEIKNVDRVFAEYYKYFLQTANALVSSEGLDQNEIIFLYYFAKSFDNTILGSQDYDFLHIFTCFCLNQKSINNPFKDLIECLINSYGKMLTRPQIMKAKNVSITDFFRYFDGFCQSTQYIPVSSLNLWSNFFIFIESIDSIPDNLSDLIINYVFPFIKFQPRLIDENPEKFFDEFSPDYDGSYNCVPLYVLFTGLQLAGYYPPLFHFVFQFANSYFNQFINQNIFEICRLLIFVSRFSYRECIENQNNICNFYLNYIFPMISNINTIPNSGHYLAIAICEFIRTVNYKNQFPIFEDQYSLQIIINFLKSSVLVQFNEGNTSKLLFYFAFNAIYKISQYKYPKQIDQDENVDNIYSFIMLFNLTDNEIYDIFVKLYQINTEIQAESMNDLLHFFIKYMMTKEIGIDHLVNTIWDFCISFKDNLAPYLLNKYISLFELIFEYSRVEDREKIFSDIFTLFVNEMNECKEWLIINCYDAVLSLMLKFAQILLDSNEKVPYFINTVGQFIYNMLFSIGKDVYPDELFDINDFVSSYMTFGFLLVRHVDDPNICLELIVKQYLIPIVIKFDELHRGTDNEFSFESLNSPLIKFKGNDDIFQCLWGFNSTLQEMPCFDQGSKYDFLTSLIISKPSIFFEFSSQEQFFIANQAFIKTISYIHMYAIKEILEYLSKTNADIGIIQIFANSFYERCKEILEPDGTVTYNEDDDLFIDNKIFDMELPDVIDQIREMLKYVPKT</sequence>
<evidence type="ECO:0000313" key="1">
    <source>
        <dbReference type="EMBL" id="KAK8893874.1"/>
    </source>
</evidence>
<organism evidence="1 2">
    <name type="scientific">Tritrichomonas musculus</name>
    <dbReference type="NCBI Taxonomy" id="1915356"/>
    <lineage>
        <taxon>Eukaryota</taxon>
        <taxon>Metamonada</taxon>
        <taxon>Parabasalia</taxon>
        <taxon>Tritrichomonadida</taxon>
        <taxon>Tritrichomonadidae</taxon>
        <taxon>Tritrichomonas</taxon>
    </lineage>
</organism>
<proteinExistence type="predicted"/>
<name>A0ABR2KRV3_9EUKA</name>
<dbReference type="Proteomes" id="UP001470230">
    <property type="component" value="Unassembled WGS sequence"/>
</dbReference>
<reference evidence="1 2" key="1">
    <citation type="submission" date="2024-04" db="EMBL/GenBank/DDBJ databases">
        <title>Tritrichomonas musculus Genome.</title>
        <authorList>
            <person name="Alves-Ferreira E."/>
            <person name="Grigg M."/>
            <person name="Lorenzi H."/>
            <person name="Galac M."/>
        </authorList>
    </citation>
    <scope>NUCLEOTIDE SEQUENCE [LARGE SCALE GENOMIC DNA]</scope>
    <source>
        <strain evidence="1 2">EAF2021</strain>
    </source>
</reference>
<keyword evidence="2" id="KW-1185">Reference proteome</keyword>
<dbReference type="EMBL" id="JAPFFF010000003">
    <property type="protein sequence ID" value="KAK8893874.1"/>
    <property type="molecule type" value="Genomic_DNA"/>
</dbReference>
<comment type="caution">
    <text evidence="1">The sequence shown here is derived from an EMBL/GenBank/DDBJ whole genome shotgun (WGS) entry which is preliminary data.</text>
</comment>
<gene>
    <name evidence="1" type="ORF">M9Y10_022303</name>
</gene>